<dbReference type="InterPro" id="IPR010839">
    <property type="entry name" value="AtuA_N"/>
</dbReference>
<evidence type="ECO:0000313" key="4">
    <source>
        <dbReference type="Proteomes" id="UP001345013"/>
    </source>
</evidence>
<reference evidence="3 4" key="1">
    <citation type="submission" date="2023-08" db="EMBL/GenBank/DDBJ databases">
        <title>Black Yeasts Isolated from many extreme environments.</title>
        <authorList>
            <person name="Coleine C."/>
            <person name="Stajich J.E."/>
            <person name="Selbmann L."/>
        </authorList>
    </citation>
    <scope>NUCLEOTIDE SEQUENCE [LARGE SCALE GENOMIC DNA]</scope>
    <source>
        <strain evidence="3 4">CCFEE 5885</strain>
    </source>
</reference>
<proteinExistence type="predicted"/>
<evidence type="ECO:0000313" key="3">
    <source>
        <dbReference type="EMBL" id="KAK5094684.1"/>
    </source>
</evidence>
<feature type="domain" description="DUF4387" evidence="2">
    <location>
        <begin position="509"/>
        <end position="604"/>
    </location>
</feature>
<gene>
    <name evidence="3" type="ORF">LTR24_003384</name>
</gene>
<dbReference type="EMBL" id="JAVRRG010000032">
    <property type="protein sequence ID" value="KAK5094684.1"/>
    <property type="molecule type" value="Genomic_DNA"/>
</dbReference>
<dbReference type="Pfam" id="PF07287">
    <property type="entry name" value="AtuA"/>
    <property type="match status" value="1"/>
</dbReference>
<dbReference type="Pfam" id="PF14330">
    <property type="entry name" value="DUF4387"/>
    <property type="match status" value="1"/>
</dbReference>
<comment type="caution">
    <text evidence="3">The sequence shown here is derived from an EMBL/GenBank/DDBJ whole genome shotgun (WGS) entry which is preliminary data.</text>
</comment>
<protein>
    <submittedName>
        <fullName evidence="3">Uncharacterized protein</fullName>
    </submittedName>
</protein>
<feature type="domain" description="Acyclic terpene utilisation N-terminal" evidence="1">
    <location>
        <begin position="98"/>
        <end position="413"/>
    </location>
</feature>
<organism evidence="3 4">
    <name type="scientific">Lithohypha guttulata</name>
    <dbReference type="NCBI Taxonomy" id="1690604"/>
    <lineage>
        <taxon>Eukaryota</taxon>
        <taxon>Fungi</taxon>
        <taxon>Dikarya</taxon>
        <taxon>Ascomycota</taxon>
        <taxon>Pezizomycotina</taxon>
        <taxon>Eurotiomycetes</taxon>
        <taxon>Chaetothyriomycetidae</taxon>
        <taxon>Chaetothyriales</taxon>
        <taxon>Trichomeriaceae</taxon>
        <taxon>Lithohypha</taxon>
    </lineage>
</organism>
<evidence type="ECO:0000259" key="2">
    <source>
        <dbReference type="Pfam" id="PF14330"/>
    </source>
</evidence>
<dbReference type="InterPro" id="IPR025496">
    <property type="entry name" value="DUF4387"/>
</dbReference>
<sequence>MSPGKTKHELRIFTPLGQLGQGWSEQIFWDTIDVGVDAIIIDGGSTDSGPGRLALGKPNVPRDRLAKDLGMLAQACHMYHVPVLIGSAGGDGEGALVDMCVDIIREAITANGYRPLKVISIYSDISKDLVRQKLKNNLITPCGAAVPELTEDDISASTRIVAQMGLEPYLQAMQSNPGFDMIIGGRAFDPSPYAAFCLYHGFEDMGVNYAMGKIMECGAVCAQPKSREALAVVRHSDFDIVPLDPKSRCTPVSVAAHFLYEKTRPDMIHGPGGALNLNDTSYEQVDDRTVRVRGARFEPEPEGEYTVKLEGARVNGYQTIFLGALRDPILLSQLDSWVASIEAVVKEHTSGFTYDLKIHKYGVNGVMGSLEPDTSTVPKEVFIAGQARAPTQHQANQVASTAKFCFTHAPYTGQLATAGNFAWPFTPCEIPMGPLSEFCVYHIMHKVDPVGLFPIKVHDFHGDNSFNAQPYTAGVAKPGAGLKPIACNATDAPKKYYLTLEPKEGTCYLADIASVVRSKNAGPYELTFDVMFEDQETYNKVKEAEILTRETIARLYRVADEDVIASLYWDPAMAYKATIKRPWVSGGYGETDTHGSQQHAPLLYLVLPFGRK</sequence>
<accession>A0ABR0KEQ8</accession>
<name>A0ABR0KEQ8_9EURO</name>
<dbReference type="Proteomes" id="UP001345013">
    <property type="component" value="Unassembled WGS sequence"/>
</dbReference>
<keyword evidence="4" id="KW-1185">Reference proteome</keyword>
<evidence type="ECO:0000259" key="1">
    <source>
        <dbReference type="Pfam" id="PF07287"/>
    </source>
</evidence>